<evidence type="ECO:0000256" key="3">
    <source>
        <dbReference type="ARBA" id="ARBA00022723"/>
    </source>
</evidence>
<accession>A0A1M4YSJ9</accession>
<evidence type="ECO:0000256" key="8">
    <source>
        <dbReference type="SAM" id="SignalP"/>
    </source>
</evidence>
<dbReference type="InterPro" id="IPR034005">
    <property type="entry name" value="M3A_DCP"/>
</dbReference>
<feature type="signal peptide" evidence="8">
    <location>
        <begin position="1"/>
        <end position="18"/>
    </location>
</feature>
<keyword evidence="2 7" id="KW-0645">Protease</keyword>
<dbReference type="AlphaFoldDB" id="A0A1M4YSJ9"/>
<dbReference type="GO" id="GO:0046872">
    <property type="term" value="F:metal ion binding"/>
    <property type="evidence" value="ECO:0007669"/>
    <property type="project" value="UniProtKB-UniRule"/>
</dbReference>
<dbReference type="GO" id="GO:0006508">
    <property type="term" value="P:proteolysis"/>
    <property type="evidence" value="ECO:0007669"/>
    <property type="project" value="UniProtKB-KW"/>
</dbReference>
<dbReference type="PANTHER" id="PTHR43660:SF1">
    <property type="entry name" value="DIPEPTIDYL CARBOXYPEPTIDASE"/>
    <property type="match status" value="1"/>
</dbReference>
<dbReference type="GO" id="GO:0004222">
    <property type="term" value="F:metalloendopeptidase activity"/>
    <property type="evidence" value="ECO:0007669"/>
    <property type="project" value="InterPro"/>
</dbReference>
<evidence type="ECO:0000256" key="1">
    <source>
        <dbReference type="ARBA" id="ARBA00006040"/>
    </source>
</evidence>
<dbReference type="InterPro" id="IPR001567">
    <property type="entry name" value="Pept_M3A_M3B_dom"/>
</dbReference>
<dbReference type="Proteomes" id="UP000184480">
    <property type="component" value="Unassembled WGS sequence"/>
</dbReference>
<dbReference type="PANTHER" id="PTHR43660">
    <property type="entry name" value="DIPEPTIDYL CARBOXYPEPTIDASE"/>
    <property type="match status" value="1"/>
</dbReference>
<dbReference type="CDD" id="cd06456">
    <property type="entry name" value="M3A_DCP"/>
    <property type="match status" value="1"/>
</dbReference>
<evidence type="ECO:0000256" key="5">
    <source>
        <dbReference type="ARBA" id="ARBA00022833"/>
    </source>
</evidence>
<feature type="chain" id="PRO_5012251438" evidence="8">
    <location>
        <begin position="19"/>
        <end position="706"/>
    </location>
</feature>
<keyword evidence="11" id="KW-1185">Reference proteome</keyword>
<dbReference type="Pfam" id="PF01432">
    <property type="entry name" value="Peptidase_M3"/>
    <property type="match status" value="1"/>
</dbReference>
<keyword evidence="6 7" id="KW-0482">Metalloprotease</keyword>
<evidence type="ECO:0000256" key="6">
    <source>
        <dbReference type="ARBA" id="ARBA00023049"/>
    </source>
</evidence>
<evidence type="ECO:0000259" key="9">
    <source>
        <dbReference type="Pfam" id="PF01432"/>
    </source>
</evidence>
<dbReference type="EMBL" id="FQUC01000003">
    <property type="protein sequence ID" value="SHF08698.1"/>
    <property type="molecule type" value="Genomic_DNA"/>
</dbReference>
<reference evidence="11" key="1">
    <citation type="submission" date="2016-11" db="EMBL/GenBank/DDBJ databases">
        <authorList>
            <person name="Varghese N."/>
            <person name="Submissions S."/>
        </authorList>
    </citation>
    <scope>NUCLEOTIDE SEQUENCE [LARGE SCALE GENOMIC DNA]</scope>
    <source>
        <strain evidence="11">DSM 27370</strain>
    </source>
</reference>
<organism evidence="10 11">
    <name type="scientific">Dysgonomonas macrotermitis</name>
    <dbReference type="NCBI Taxonomy" id="1346286"/>
    <lineage>
        <taxon>Bacteria</taxon>
        <taxon>Pseudomonadati</taxon>
        <taxon>Bacteroidota</taxon>
        <taxon>Bacteroidia</taxon>
        <taxon>Bacteroidales</taxon>
        <taxon>Dysgonomonadaceae</taxon>
        <taxon>Dysgonomonas</taxon>
    </lineage>
</organism>
<comment type="similarity">
    <text evidence="1 7">Belongs to the peptidase M3 family.</text>
</comment>
<evidence type="ECO:0000256" key="4">
    <source>
        <dbReference type="ARBA" id="ARBA00022801"/>
    </source>
</evidence>
<comment type="cofactor">
    <cofactor evidence="7">
        <name>Zn(2+)</name>
        <dbReference type="ChEBI" id="CHEBI:29105"/>
    </cofactor>
    <text evidence="7">Binds 1 zinc ion.</text>
</comment>
<name>A0A1M4YSJ9_9BACT</name>
<dbReference type="GO" id="GO:0004180">
    <property type="term" value="F:carboxypeptidase activity"/>
    <property type="evidence" value="ECO:0007669"/>
    <property type="project" value="TreeGrafter"/>
</dbReference>
<dbReference type="FunFam" id="3.40.390.10:FF:000009">
    <property type="entry name" value="Oligopeptidase A"/>
    <property type="match status" value="1"/>
</dbReference>
<dbReference type="Gene3D" id="1.10.1370.40">
    <property type="match status" value="1"/>
</dbReference>
<keyword evidence="3 7" id="KW-0479">Metal-binding</keyword>
<keyword evidence="4 7" id="KW-0378">Hydrolase</keyword>
<dbReference type="STRING" id="1346286.SAMN05444362_103256"/>
<evidence type="ECO:0000313" key="11">
    <source>
        <dbReference type="Proteomes" id="UP000184480"/>
    </source>
</evidence>
<dbReference type="RefSeq" id="WP_175552615.1">
    <property type="nucleotide sequence ID" value="NZ_BBXL01000003.1"/>
</dbReference>
<proteinExistence type="inferred from homology"/>
<evidence type="ECO:0000313" key="10">
    <source>
        <dbReference type="EMBL" id="SHF08698.1"/>
    </source>
</evidence>
<dbReference type="SUPFAM" id="SSF55486">
    <property type="entry name" value="Metalloproteases ('zincins'), catalytic domain"/>
    <property type="match status" value="1"/>
</dbReference>
<keyword evidence="8" id="KW-0732">Signal</keyword>
<feature type="domain" description="Peptidase M3A/M3B catalytic" evidence="9">
    <location>
        <begin position="255"/>
        <end position="702"/>
    </location>
</feature>
<sequence>MKKLLIVLSLALCASTNAQDNPNNIKMDAKNPFLEDFKTPKGTPPFDLIKKEDYKPAFIKGIEQQSQQIEAIVNNKAAATFDNTVLVLDESGEILDRVSTVFGAIRGADSDQDIQTIAEEISPLLSEHNDNIYLNEKLFSRIKTVYDDSLNTNRTTEQKRLIDKYYKSFVRSGIALNKEQKDRLRQINKELSLLSLSFGKNLLAETNNFQLEIDNEQDLAGLPADVVSVAAQTAKAKGLDGKWVFTLSKPSWLPFLQYADNRALREKLYKAMYNRCNNNNQFDNKQIISNLVNLRLEKANLLGYNSHADYVLAETMAKTPDNVFDLLNKLWEYALPQAKKEAAELQKMIDREGGNFKLESWDWWYYTEKLRKEKYSLDEEAIRPYFMVNNVRDGAFFVANQLYGITFKPLNDVSVYEKDVQVFEVNNADGSYIGILYLDFFPRTGKRNGAWMSSFRKQSVKNGEFIHPIIYNVGNFAMPTEDKPSLLTLEQVTTLFHEFGHGLHGLLSHVNYNGLSGTAVSRDFVELPSQIFEHWALHPEVLKIYAKHYQTGEVIPADLVKKMQEAANFNQGFETTELVAAAILDMKWHVITASEEFDVDQFEQDKMNEIGLISEIIPRYKSTYFAHIFDGGYSAGYYSYLWSEVLDADAFEAFVEKGIFDRTTGQSFRDNILSKGGSEDPMVLYKKFRGAEPNPIYLLKNRGFVE</sequence>
<evidence type="ECO:0000256" key="7">
    <source>
        <dbReference type="RuleBase" id="RU003435"/>
    </source>
</evidence>
<dbReference type="Gene3D" id="1.10.1370.10">
    <property type="entry name" value="Neurolysin, domain 3"/>
    <property type="match status" value="1"/>
</dbReference>
<evidence type="ECO:0000256" key="2">
    <source>
        <dbReference type="ARBA" id="ARBA00022670"/>
    </source>
</evidence>
<dbReference type="GO" id="GO:0005829">
    <property type="term" value="C:cytosol"/>
    <property type="evidence" value="ECO:0007669"/>
    <property type="project" value="TreeGrafter"/>
</dbReference>
<dbReference type="InterPro" id="IPR024079">
    <property type="entry name" value="MetalloPept_cat_dom_sf"/>
</dbReference>
<protein>
    <submittedName>
        <fullName evidence="10">Peptidyl-dipeptidase Dcp</fullName>
    </submittedName>
</protein>
<dbReference type="InterPro" id="IPR045090">
    <property type="entry name" value="Pept_M3A_M3B"/>
</dbReference>
<dbReference type="Gene3D" id="3.40.390.10">
    <property type="entry name" value="Collagenase (Catalytic Domain)"/>
    <property type="match status" value="1"/>
</dbReference>
<gene>
    <name evidence="10" type="ORF">SAMN05444362_103256</name>
</gene>
<dbReference type="InterPro" id="IPR024077">
    <property type="entry name" value="Neurolysin/TOP_dom2"/>
</dbReference>
<keyword evidence="5 7" id="KW-0862">Zinc</keyword>